<accession>A0A803P956</accession>
<dbReference type="EMBL" id="UZAU01000255">
    <property type="status" value="NOT_ANNOTATED_CDS"/>
    <property type="molecule type" value="Genomic_DNA"/>
</dbReference>
<evidence type="ECO:0008006" key="3">
    <source>
        <dbReference type="Google" id="ProtNLM"/>
    </source>
</evidence>
<evidence type="ECO:0000313" key="2">
    <source>
        <dbReference type="Proteomes" id="UP000596661"/>
    </source>
</evidence>
<protein>
    <recommendedName>
        <fullName evidence="3">Reverse transcriptase domain-containing protein</fullName>
    </recommendedName>
</protein>
<evidence type="ECO:0000313" key="1">
    <source>
        <dbReference type="EnsemblPlants" id="cds.evm.model.03.464"/>
    </source>
</evidence>
<dbReference type="EnsemblPlants" id="evm.model.03.464">
    <property type="protein sequence ID" value="cds.evm.model.03.464"/>
    <property type="gene ID" value="evm.TU.03.464"/>
</dbReference>
<dbReference type="AlphaFoldDB" id="A0A803P956"/>
<dbReference type="PANTHER" id="PTHR33116">
    <property type="entry name" value="REVERSE TRANSCRIPTASE ZINC-BINDING DOMAIN-CONTAINING PROTEIN-RELATED-RELATED"/>
    <property type="match status" value="1"/>
</dbReference>
<sequence length="300" mass="34331">MDKAISPLQAAFIHGRLIVDATLLGQEVVNTAIKRIMVCVTSTSYAVLLNGKPLKKCLPSRNLWQDDPISPFLFLCFDVLSRLLQRAEEKGDIKGISIACCTTPISHLMFADDTMEKEIEDELQTKITEVGGFYLGNPMLLSKNKSNEFSFVIDKLKSKLEGWRLRTLSYSGRLVAINSVALALPVYSMSTFLLPVTVCRQMDALVRRFWWTGGNEEKIWVKVFREKFCSWESFWAVRPRIGDPSIWKGILEARDLILDGTCTIIANGRDINIWWQPWISWMSYVEFCYIMEQVKSRPRG</sequence>
<dbReference type="PANTHER" id="PTHR33116:SF86">
    <property type="entry name" value="REVERSE TRANSCRIPTASE DOMAIN-CONTAINING PROTEIN"/>
    <property type="match status" value="1"/>
</dbReference>
<organism evidence="1 2">
    <name type="scientific">Cannabis sativa</name>
    <name type="common">Hemp</name>
    <name type="synonym">Marijuana</name>
    <dbReference type="NCBI Taxonomy" id="3483"/>
    <lineage>
        <taxon>Eukaryota</taxon>
        <taxon>Viridiplantae</taxon>
        <taxon>Streptophyta</taxon>
        <taxon>Embryophyta</taxon>
        <taxon>Tracheophyta</taxon>
        <taxon>Spermatophyta</taxon>
        <taxon>Magnoliopsida</taxon>
        <taxon>eudicotyledons</taxon>
        <taxon>Gunneridae</taxon>
        <taxon>Pentapetalae</taxon>
        <taxon>rosids</taxon>
        <taxon>fabids</taxon>
        <taxon>Rosales</taxon>
        <taxon>Cannabaceae</taxon>
        <taxon>Cannabis</taxon>
    </lineage>
</organism>
<reference evidence="1" key="2">
    <citation type="submission" date="2021-03" db="UniProtKB">
        <authorList>
            <consortium name="EnsemblPlants"/>
        </authorList>
    </citation>
    <scope>IDENTIFICATION</scope>
</reference>
<reference evidence="1" key="1">
    <citation type="submission" date="2018-11" db="EMBL/GenBank/DDBJ databases">
        <authorList>
            <person name="Grassa J C."/>
        </authorList>
    </citation>
    <scope>NUCLEOTIDE SEQUENCE [LARGE SCALE GENOMIC DNA]</scope>
</reference>
<name>A0A803P956_CANSA</name>
<dbReference type="Gramene" id="evm.model.03.464">
    <property type="protein sequence ID" value="cds.evm.model.03.464"/>
    <property type="gene ID" value="evm.TU.03.464"/>
</dbReference>
<keyword evidence="2" id="KW-1185">Reference proteome</keyword>
<proteinExistence type="predicted"/>
<dbReference type="Proteomes" id="UP000596661">
    <property type="component" value="Chromosome 3"/>
</dbReference>